<dbReference type="Gene3D" id="3.30.70.120">
    <property type="match status" value="1"/>
</dbReference>
<accession>A0A1I4A302</accession>
<organism evidence="2 3">
    <name type="scientific">Nitrosomonas aestuarii</name>
    <dbReference type="NCBI Taxonomy" id="52441"/>
    <lineage>
        <taxon>Bacteria</taxon>
        <taxon>Pseudomonadati</taxon>
        <taxon>Pseudomonadota</taxon>
        <taxon>Betaproteobacteria</taxon>
        <taxon>Nitrosomonadales</taxon>
        <taxon>Nitrosomonadaceae</taxon>
        <taxon>Nitrosomonas</taxon>
    </lineage>
</organism>
<proteinExistence type="inferred from homology"/>
<dbReference type="GO" id="GO:0010038">
    <property type="term" value="P:response to metal ion"/>
    <property type="evidence" value="ECO:0007669"/>
    <property type="project" value="InterPro"/>
</dbReference>
<dbReference type="STRING" id="52441.SAMN05216302_10089"/>
<name>A0A1I4A302_9PROT</name>
<dbReference type="Pfam" id="PF03091">
    <property type="entry name" value="CutA1"/>
    <property type="match status" value="1"/>
</dbReference>
<dbReference type="EMBL" id="FOSP01000008">
    <property type="protein sequence ID" value="SFK50703.1"/>
    <property type="molecule type" value="Genomic_DNA"/>
</dbReference>
<evidence type="ECO:0000313" key="2">
    <source>
        <dbReference type="EMBL" id="SFK50703.1"/>
    </source>
</evidence>
<comment type="similarity">
    <text evidence="1">Belongs to the CutA family.</text>
</comment>
<dbReference type="PANTHER" id="PTHR23419">
    <property type="entry name" value="DIVALENT CATION TOLERANCE CUTA-RELATED"/>
    <property type="match status" value="1"/>
</dbReference>
<dbReference type="AlphaFoldDB" id="A0A1I4A302"/>
<dbReference type="InterPro" id="IPR015867">
    <property type="entry name" value="N-reg_PII/ATP_PRibTrfase_C"/>
</dbReference>
<dbReference type="PANTHER" id="PTHR23419:SF8">
    <property type="entry name" value="FI09726P"/>
    <property type="match status" value="1"/>
</dbReference>
<evidence type="ECO:0000313" key="3">
    <source>
        <dbReference type="Proteomes" id="UP000199533"/>
    </source>
</evidence>
<dbReference type="InterPro" id="IPR011322">
    <property type="entry name" value="N-reg_PII-like_a/b"/>
</dbReference>
<keyword evidence="3" id="KW-1185">Reference proteome</keyword>
<dbReference type="SUPFAM" id="SSF54913">
    <property type="entry name" value="GlnB-like"/>
    <property type="match status" value="1"/>
</dbReference>
<dbReference type="Proteomes" id="UP000199533">
    <property type="component" value="Unassembled WGS sequence"/>
</dbReference>
<gene>
    <name evidence="2" type="ORF">SAMN05216302_10089</name>
</gene>
<dbReference type="RefSeq" id="WP_090698332.1">
    <property type="nucleotide sequence ID" value="NZ_FOSP01000008.1"/>
</dbReference>
<dbReference type="InterPro" id="IPR004323">
    <property type="entry name" value="Ion_tolerance_CutA"/>
</dbReference>
<sequence>MSEVIIVITNFPDKKSASAFAQTLIDERQAACVNILSACRSFYRWQNTMESSEEFPVFIKTQKKHYNRVEELINIMHPYELPEVIIVPVIGGLPAYLQWINTETS</sequence>
<protein>
    <submittedName>
        <fullName evidence="2">Divalent cation tolerance protein</fullName>
    </submittedName>
</protein>
<dbReference type="GO" id="GO:0005507">
    <property type="term" value="F:copper ion binding"/>
    <property type="evidence" value="ECO:0007669"/>
    <property type="project" value="TreeGrafter"/>
</dbReference>
<reference evidence="3" key="1">
    <citation type="submission" date="2016-10" db="EMBL/GenBank/DDBJ databases">
        <authorList>
            <person name="Varghese N."/>
            <person name="Submissions S."/>
        </authorList>
    </citation>
    <scope>NUCLEOTIDE SEQUENCE [LARGE SCALE GENOMIC DNA]</scope>
    <source>
        <strain evidence="3">Nm69</strain>
    </source>
</reference>
<evidence type="ECO:0000256" key="1">
    <source>
        <dbReference type="ARBA" id="ARBA00010169"/>
    </source>
</evidence>
<dbReference type="OrthoDB" id="37622at2"/>